<dbReference type="PANTHER" id="PTHR47326:SF1">
    <property type="entry name" value="HTH PSQ-TYPE DOMAIN-CONTAINING PROTEIN"/>
    <property type="match status" value="1"/>
</dbReference>
<keyword evidence="2" id="KW-1185">Reference proteome</keyword>
<gene>
    <name evidence="1" type="ORF">ANN_26054</name>
</gene>
<evidence type="ECO:0000313" key="1">
    <source>
        <dbReference type="EMBL" id="KAJ4429058.1"/>
    </source>
</evidence>
<comment type="caution">
    <text evidence="1">The sequence shown here is derived from an EMBL/GenBank/DDBJ whole genome shotgun (WGS) entry which is preliminary data.</text>
</comment>
<dbReference type="Gene3D" id="3.30.420.10">
    <property type="entry name" value="Ribonuclease H-like superfamily/Ribonuclease H"/>
    <property type="match status" value="2"/>
</dbReference>
<dbReference type="Proteomes" id="UP001148838">
    <property type="component" value="Unassembled WGS sequence"/>
</dbReference>
<dbReference type="InterPro" id="IPR036397">
    <property type="entry name" value="RNaseH_sf"/>
</dbReference>
<name>A0ABQ8S4V6_PERAM</name>
<sequence>MRDRIIGPYFFAEKTVTANTYLDMLQLYAVPQLPDGAIFQQDGAPPHFANMVRTFLDEQFPARWIGRGSPYITWPARSPDLTPPDFFLWGLLRTRSTGRQYVIWQTYKKEFMLLSTMLHHRCFITLGSRLNTGWIFPVPPMEAMLRFMEHKASGRQHLLKWVMGKQCIRICTIMQKGEGENTRQQPWIHASVSLICGDYVKQHHLRPALRRKQRHLVVQNPIILHDSARGHTAAAVKELLRRCQWKILEQPP</sequence>
<accession>A0ABQ8S4V6</accession>
<dbReference type="PANTHER" id="PTHR47326">
    <property type="entry name" value="TRANSPOSABLE ELEMENT TC3 TRANSPOSASE-LIKE PROTEIN"/>
    <property type="match status" value="1"/>
</dbReference>
<dbReference type="EMBL" id="JAJSOF020000036">
    <property type="protein sequence ID" value="KAJ4429058.1"/>
    <property type="molecule type" value="Genomic_DNA"/>
</dbReference>
<organism evidence="1 2">
    <name type="scientific">Periplaneta americana</name>
    <name type="common">American cockroach</name>
    <name type="synonym">Blatta americana</name>
    <dbReference type="NCBI Taxonomy" id="6978"/>
    <lineage>
        <taxon>Eukaryota</taxon>
        <taxon>Metazoa</taxon>
        <taxon>Ecdysozoa</taxon>
        <taxon>Arthropoda</taxon>
        <taxon>Hexapoda</taxon>
        <taxon>Insecta</taxon>
        <taxon>Pterygota</taxon>
        <taxon>Neoptera</taxon>
        <taxon>Polyneoptera</taxon>
        <taxon>Dictyoptera</taxon>
        <taxon>Blattodea</taxon>
        <taxon>Blattoidea</taxon>
        <taxon>Blattidae</taxon>
        <taxon>Blattinae</taxon>
        <taxon>Periplaneta</taxon>
    </lineage>
</organism>
<evidence type="ECO:0000313" key="2">
    <source>
        <dbReference type="Proteomes" id="UP001148838"/>
    </source>
</evidence>
<protein>
    <submittedName>
        <fullName evidence="1">Uncharacterized protein</fullName>
    </submittedName>
</protein>
<reference evidence="1 2" key="1">
    <citation type="journal article" date="2022" name="Allergy">
        <title>Genome assembly and annotation of Periplaneta americana reveal a comprehensive cockroach allergen profile.</title>
        <authorList>
            <person name="Wang L."/>
            <person name="Xiong Q."/>
            <person name="Saelim N."/>
            <person name="Wang L."/>
            <person name="Nong W."/>
            <person name="Wan A.T."/>
            <person name="Shi M."/>
            <person name="Liu X."/>
            <person name="Cao Q."/>
            <person name="Hui J.H.L."/>
            <person name="Sookrung N."/>
            <person name="Leung T.F."/>
            <person name="Tungtrongchitr A."/>
            <person name="Tsui S.K.W."/>
        </authorList>
    </citation>
    <scope>NUCLEOTIDE SEQUENCE [LARGE SCALE GENOMIC DNA]</scope>
    <source>
        <strain evidence="1">PWHHKU_190912</strain>
    </source>
</reference>
<proteinExistence type="predicted"/>